<dbReference type="EMBL" id="LAZR01021473">
    <property type="protein sequence ID" value="KKL85208.1"/>
    <property type="molecule type" value="Genomic_DNA"/>
</dbReference>
<protein>
    <recommendedName>
        <fullName evidence="3">DUF3467 domain-containing protein</fullName>
    </recommendedName>
</protein>
<evidence type="ECO:0000313" key="2">
    <source>
        <dbReference type="EMBL" id="KKL85208.1"/>
    </source>
</evidence>
<organism evidence="2">
    <name type="scientific">marine sediment metagenome</name>
    <dbReference type="NCBI Taxonomy" id="412755"/>
    <lineage>
        <taxon>unclassified sequences</taxon>
        <taxon>metagenomes</taxon>
        <taxon>ecological metagenomes</taxon>
    </lineage>
</organism>
<sequence length="86" mass="9515">MPSDRVVHYSDDVDVEVGRYGFILRFGASASMQHPGDLAGFDAQADIGMSAEHARDLRDALTRQLDRYREAYGAIRETPTEERGAG</sequence>
<dbReference type="InterPro" id="IPR021857">
    <property type="entry name" value="DUF3467"/>
</dbReference>
<gene>
    <name evidence="2" type="ORF">LCGC14_1957040</name>
</gene>
<comment type="caution">
    <text evidence="2">The sequence shown here is derived from an EMBL/GenBank/DDBJ whole genome shotgun (WGS) entry which is preliminary data.</text>
</comment>
<feature type="coiled-coil region" evidence="1">
    <location>
        <begin position="51"/>
        <end position="78"/>
    </location>
</feature>
<name>A0A0F9FFY0_9ZZZZ</name>
<reference evidence="2" key="1">
    <citation type="journal article" date="2015" name="Nature">
        <title>Complex archaea that bridge the gap between prokaryotes and eukaryotes.</title>
        <authorList>
            <person name="Spang A."/>
            <person name="Saw J.H."/>
            <person name="Jorgensen S.L."/>
            <person name="Zaremba-Niedzwiedzka K."/>
            <person name="Martijn J."/>
            <person name="Lind A.E."/>
            <person name="van Eijk R."/>
            <person name="Schleper C."/>
            <person name="Guy L."/>
            <person name="Ettema T.J."/>
        </authorList>
    </citation>
    <scope>NUCLEOTIDE SEQUENCE</scope>
</reference>
<accession>A0A0F9FFY0</accession>
<dbReference type="Pfam" id="PF11950">
    <property type="entry name" value="DUF3467"/>
    <property type="match status" value="1"/>
</dbReference>
<proteinExistence type="predicted"/>
<evidence type="ECO:0008006" key="3">
    <source>
        <dbReference type="Google" id="ProtNLM"/>
    </source>
</evidence>
<keyword evidence="1" id="KW-0175">Coiled coil</keyword>
<dbReference type="AlphaFoldDB" id="A0A0F9FFY0"/>
<evidence type="ECO:0000256" key="1">
    <source>
        <dbReference type="SAM" id="Coils"/>
    </source>
</evidence>